<comment type="similarity">
    <text evidence="2">Belongs to the FliJ family.</text>
</comment>
<dbReference type="GO" id="GO:0044781">
    <property type="term" value="P:bacterial-type flagellum organization"/>
    <property type="evidence" value="ECO:0007669"/>
    <property type="project" value="UniProtKB-KW"/>
</dbReference>
<evidence type="ECO:0000256" key="3">
    <source>
        <dbReference type="ARBA" id="ARBA00020392"/>
    </source>
</evidence>
<dbReference type="OrthoDB" id="2968361at2"/>
<comment type="subcellular location">
    <subcellularLocation>
        <location evidence="1">Cell membrane</location>
        <topology evidence="1">Peripheral membrane protein</topology>
        <orientation evidence="1">Cytoplasmic side</orientation>
    </subcellularLocation>
</comment>
<evidence type="ECO:0000256" key="9">
    <source>
        <dbReference type="ARBA" id="ARBA00023136"/>
    </source>
</evidence>
<evidence type="ECO:0000256" key="4">
    <source>
        <dbReference type="ARBA" id="ARBA00022448"/>
    </source>
</evidence>
<evidence type="ECO:0000313" key="11">
    <source>
        <dbReference type="EMBL" id="MRX70595.1"/>
    </source>
</evidence>
<keyword evidence="9" id="KW-0472">Membrane</keyword>
<name>A0A7X2LVN3_9BACI</name>
<dbReference type="NCBIfam" id="TIGR02473">
    <property type="entry name" value="flagell_FliJ"/>
    <property type="match status" value="1"/>
</dbReference>
<dbReference type="GO" id="GO:0005886">
    <property type="term" value="C:plasma membrane"/>
    <property type="evidence" value="ECO:0007669"/>
    <property type="project" value="UniProtKB-SubCell"/>
</dbReference>
<evidence type="ECO:0000256" key="2">
    <source>
        <dbReference type="ARBA" id="ARBA00010004"/>
    </source>
</evidence>
<keyword evidence="10" id="KW-1006">Bacterial flagellum protein export</keyword>
<reference evidence="11 12" key="1">
    <citation type="submission" date="2019-11" db="EMBL/GenBank/DDBJ databases">
        <title>Bacillus lacus genome.</title>
        <authorList>
            <person name="Allen C.J."/>
            <person name="Newman J.D."/>
        </authorList>
    </citation>
    <scope>NUCLEOTIDE SEQUENCE [LARGE SCALE GENOMIC DNA]</scope>
    <source>
        <strain evidence="11 12">KCTC 33946</strain>
    </source>
</reference>
<evidence type="ECO:0000256" key="1">
    <source>
        <dbReference type="ARBA" id="ARBA00004413"/>
    </source>
</evidence>
<keyword evidence="11" id="KW-0282">Flagellum</keyword>
<keyword evidence="6" id="KW-0145">Chemotaxis</keyword>
<organism evidence="11 12">
    <name type="scientific">Metabacillus lacus</name>
    <dbReference type="NCBI Taxonomy" id="1983721"/>
    <lineage>
        <taxon>Bacteria</taxon>
        <taxon>Bacillati</taxon>
        <taxon>Bacillota</taxon>
        <taxon>Bacilli</taxon>
        <taxon>Bacillales</taxon>
        <taxon>Bacillaceae</taxon>
        <taxon>Metabacillus</taxon>
    </lineage>
</organism>
<dbReference type="Gene3D" id="1.10.287.1700">
    <property type="match status" value="1"/>
</dbReference>
<dbReference type="GO" id="GO:0071973">
    <property type="term" value="P:bacterial-type flagellum-dependent cell motility"/>
    <property type="evidence" value="ECO:0007669"/>
    <property type="project" value="InterPro"/>
</dbReference>
<keyword evidence="11" id="KW-0969">Cilium</keyword>
<evidence type="ECO:0000313" key="12">
    <source>
        <dbReference type="Proteomes" id="UP000448867"/>
    </source>
</evidence>
<protein>
    <recommendedName>
        <fullName evidence="3">Flagellar FliJ protein</fullName>
    </recommendedName>
</protein>
<keyword evidence="5" id="KW-1003">Cell membrane</keyword>
<dbReference type="InterPro" id="IPR012823">
    <property type="entry name" value="Flagell_FliJ"/>
</dbReference>
<keyword evidence="8" id="KW-0653">Protein transport</keyword>
<gene>
    <name evidence="11" type="primary">fliJ</name>
    <name evidence="11" type="ORF">GJU40_00240</name>
</gene>
<evidence type="ECO:0000256" key="7">
    <source>
        <dbReference type="ARBA" id="ARBA00022795"/>
    </source>
</evidence>
<dbReference type="RefSeq" id="WP_154305693.1">
    <property type="nucleotide sequence ID" value="NZ_WKKI01000001.1"/>
</dbReference>
<dbReference type="GO" id="GO:0006935">
    <property type="term" value="P:chemotaxis"/>
    <property type="evidence" value="ECO:0007669"/>
    <property type="project" value="UniProtKB-KW"/>
</dbReference>
<accession>A0A7X2LVN3</accession>
<dbReference type="AlphaFoldDB" id="A0A7X2LVN3"/>
<evidence type="ECO:0000256" key="8">
    <source>
        <dbReference type="ARBA" id="ARBA00022927"/>
    </source>
</evidence>
<keyword evidence="11" id="KW-0966">Cell projection</keyword>
<dbReference type="EMBL" id="WKKI01000001">
    <property type="protein sequence ID" value="MRX70595.1"/>
    <property type="molecule type" value="Genomic_DNA"/>
</dbReference>
<evidence type="ECO:0000256" key="6">
    <source>
        <dbReference type="ARBA" id="ARBA00022500"/>
    </source>
</evidence>
<proteinExistence type="inferred from homology"/>
<evidence type="ECO:0000256" key="10">
    <source>
        <dbReference type="ARBA" id="ARBA00023225"/>
    </source>
</evidence>
<keyword evidence="4" id="KW-0813">Transport</keyword>
<dbReference type="GO" id="GO:0009288">
    <property type="term" value="C:bacterial-type flagellum"/>
    <property type="evidence" value="ECO:0007669"/>
    <property type="project" value="InterPro"/>
</dbReference>
<dbReference type="GO" id="GO:0015031">
    <property type="term" value="P:protein transport"/>
    <property type="evidence" value="ECO:0007669"/>
    <property type="project" value="UniProtKB-KW"/>
</dbReference>
<keyword evidence="7" id="KW-1005">Bacterial flagellum biogenesis</keyword>
<evidence type="ECO:0000256" key="5">
    <source>
        <dbReference type="ARBA" id="ARBA00022475"/>
    </source>
</evidence>
<dbReference type="Pfam" id="PF02050">
    <property type="entry name" value="FliJ"/>
    <property type="match status" value="1"/>
</dbReference>
<comment type="caution">
    <text evidence="11">The sequence shown here is derived from an EMBL/GenBank/DDBJ whole genome shotgun (WGS) entry which is preliminary data.</text>
</comment>
<sequence length="147" mass="17524">MTHVFKLQKVMDFREKEKNSALADYNQSVKEFEQAAEQLYGYLKKKEVLEEEKERKILKGLPIQEFRHYQNFAVNLEKTIQHYQSLVMASRSRMNEKQSALIERSIELKKYSTIKDRQYQQYIAEQKAMDSKQMDDLSIQAYVANQS</sequence>
<dbReference type="Proteomes" id="UP000448867">
    <property type="component" value="Unassembled WGS sequence"/>
</dbReference>
<keyword evidence="12" id="KW-1185">Reference proteome</keyword>
<dbReference type="InterPro" id="IPR053716">
    <property type="entry name" value="Flag_assembly_chemotaxis_eff"/>
</dbReference>